<dbReference type="PRINTS" id="PR00413">
    <property type="entry name" value="HADHALOGNASE"/>
</dbReference>
<dbReference type="AlphaFoldDB" id="A0A9E2P0M4"/>
<proteinExistence type="predicted"/>
<organism evidence="5 6">
    <name type="scientific">Candidatus Treponema excrementipullorum</name>
    <dbReference type="NCBI Taxonomy" id="2838768"/>
    <lineage>
        <taxon>Bacteria</taxon>
        <taxon>Pseudomonadati</taxon>
        <taxon>Spirochaetota</taxon>
        <taxon>Spirochaetia</taxon>
        <taxon>Spirochaetales</taxon>
        <taxon>Treponemataceae</taxon>
        <taxon>Treponema</taxon>
    </lineage>
</organism>
<reference evidence="5" key="1">
    <citation type="journal article" date="2021" name="PeerJ">
        <title>Extensive microbial diversity within the chicken gut microbiome revealed by metagenomics and culture.</title>
        <authorList>
            <person name="Gilroy R."/>
            <person name="Ravi A."/>
            <person name="Getino M."/>
            <person name="Pursley I."/>
            <person name="Horton D.L."/>
            <person name="Alikhan N.F."/>
            <person name="Baker D."/>
            <person name="Gharbi K."/>
            <person name="Hall N."/>
            <person name="Watson M."/>
            <person name="Adriaenssens E.M."/>
            <person name="Foster-Nyarko E."/>
            <person name="Jarju S."/>
            <person name="Secka A."/>
            <person name="Antonio M."/>
            <person name="Oren A."/>
            <person name="Chaudhuri R.R."/>
            <person name="La Ragione R."/>
            <person name="Hildebrand F."/>
            <person name="Pallen M.J."/>
        </authorList>
    </citation>
    <scope>NUCLEOTIDE SEQUENCE</scope>
    <source>
        <strain evidence="5">Gambia15-2214</strain>
    </source>
</reference>
<dbReference type="SUPFAM" id="SSF56784">
    <property type="entry name" value="HAD-like"/>
    <property type="match status" value="1"/>
</dbReference>
<protein>
    <submittedName>
        <fullName evidence="5">HAD family hydrolase</fullName>
    </submittedName>
</protein>
<dbReference type="PANTHER" id="PTHR46470">
    <property type="entry name" value="N-ACYLNEURAMINATE-9-PHOSPHATASE"/>
    <property type="match status" value="1"/>
</dbReference>
<dbReference type="SFLD" id="SFLDG01129">
    <property type="entry name" value="C1.5:_HAD__Beta-PGM__Phosphata"/>
    <property type="match status" value="1"/>
</dbReference>
<gene>
    <name evidence="5" type="ORF">IAA16_05690</name>
</gene>
<keyword evidence="4" id="KW-0460">Magnesium</keyword>
<sequence>MSVKALIFDLYGTLIRIHTDEESIEHLWKPLSYFYGYHGAYYTPEALLDSYRHLIAKEERKAQKKYKTEAAEIKLERVFKELFTLKGAKVSSQTVLYTAQFFRACSTKVSELYPGVQDMFYRLKQQGVQIYLLSNAQRIFTEPEMKRLGIYESFDEVFISSDWNFKKPSPTYFRYLLDKISFSPKEIMMVGNSPRDDIVPAYELGLQTCFLNTDGVKEIPPCTLHCDFADYETLVRFVTGESA</sequence>
<dbReference type="NCBIfam" id="TIGR01549">
    <property type="entry name" value="HAD-SF-IA-v1"/>
    <property type="match status" value="1"/>
</dbReference>
<dbReference type="EMBL" id="JAHLFV010000133">
    <property type="protein sequence ID" value="MBU3850038.1"/>
    <property type="molecule type" value="Genomic_DNA"/>
</dbReference>
<evidence type="ECO:0000313" key="6">
    <source>
        <dbReference type="Proteomes" id="UP000823914"/>
    </source>
</evidence>
<dbReference type="Gene3D" id="3.40.50.1000">
    <property type="entry name" value="HAD superfamily/HAD-like"/>
    <property type="match status" value="1"/>
</dbReference>
<dbReference type="InterPro" id="IPR023214">
    <property type="entry name" value="HAD_sf"/>
</dbReference>
<evidence type="ECO:0000256" key="3">
    <source>
        <dbReference type="ARBA" id="ARBA00022801"/>
    </source>
</evidence>
<keyword evidence="3 5" id="KW-0378">Hydrolase</keyword>
<name>A0A9E2P0M4_9SPIR</name>
<dbReference type="GO" id="GO:0016791">
    <property type="term" value="F:phosphatase activity"/>
    <property type="evidence" value="ECO:0007669"/>
    <property type="project" value="TreeGrafter"/>
</dbReference>
<dbReference type="InterPro" id="IPR036412">
    <property type="entry name" value="HAD-like_sf"/>
</dbReference>
<keyword evidence="2" id="KW-0479">Metal-binding</keyword>
<evidence type="ECO:0000256" key="2">
    <source>
        <dbReference type="ARBA" id="ARBA00022723"/>
    </source>
</evidence>
<dbReference type="InterPro" id="IPR051400">
    <property type="entry name" value="HAD-like_hydrolase"/>
</dbReference>
<evidence type="ECO:0000313" key="5">
    <source>
        <dbReference type="EMBL" id="MBU3850038.1"/>
    </source>
</evidence>
<reference evidence="5" key="2">
    <citation type="submission" date="2021-04" db="EMBL/GenBank/DDBJ databases">
        <authorList>
            <person name="Gilroy R."/>
        </authorList>
    </citation>
    <scope>NUCLEOTIDE SEQUENCE</scope>
    <source>
        <strain evidence="5">Gambia15-2214</strain>
    </source>
</reference>
<dbReference type="GO" id="GO:0046872">
    <property type="term" value="F:metal ion binding"/>
    <property type="evidence" value="ECO:0007669"/>
    <property type="project" value="UniProtKB-KW"/>
</dbReference>
<dbReference type="Pfam" id="PF00702">
    <property type="entry name" value="Hydrolase"/>
    <property type="match status" value="1"/>
</dbReference>
<dbReference type="PANTHER" id="PTHR46470:SF2">
    <property type="entry name" value="GLYCERALDEHYDE 3-PHOSPHATE PHOSPHATASE"/>
    <property type="match status" value="1"/>
</dbReference>
<comment type="cofactor">
    <cofactor evidence="1">
        <name>Mg(2+)</name>
        <dbReference type="ChEBI" id="CHEBI:18420"/>
    </cofactor>
</comment>
<dbReference type="Proteomes" id="UP000823914">
    <property type="component" value="Unassembled WGS sequence"/>
</dbReference>
<dbReference type="InterPro" id="IPR006439">
    <property type="entry name" value="HAD-SF_hydro_IA"/>
</dbReference>
<comment type="caution">
    <text evidence="5">The sequence shown here is derived from an EMBL/GenBank/DDBJ whole genome shotgun (WGS) entry which is preliminary data.</text>
</comment>
<dbReference type="GO" id="GO:0044281">
    <property type="term" value="P:small molecule metabolic process"/>
    <property type="evidence" value="ECO:0007669"/>
    <property type="project" value="UniProtKB-ARBA"/>
</dbReference>
<dbReference type="SFLD" id="SFLDS00003">
    <property type="entry name" value="Haloacid_Dehalogenase"/>
    <property type="match status" value="1"/>
</dbReference>
<accession>A0A9E2P0M4</accession>
<evidence type="ECO:0000256" key="1">
    <source>
        <dbReference type="ARBA" id="ARBA00001946"/>
    </source>
</evidence>
<dbReference type="Gene3D" id="1.10.150.520">
    <property type="match status" value="1"/>
</dbReference>
<evidence type="ECO:0000256" key="4">
    <source>
        <dbReference type="ARBA" id="ARBA00022842"/>
    </source>
</evidence>